<protein>
    <submittedName>
        <fullName evidence="1">Uncharacterized protein</fullName>
    </submittedName>
</protein>
<dbReference type="EMBL" id="LAZR01054234">
    <property type="protein sequence ID" value="KKK78992.1"/>
    <property type="molecule type" value="Genomic_DNA"/>
</dbReference>
<gene>
    <name evidence="1" type="ORF">LCGC14_2837980</name>
</gene>
<dbReference type="AlphaFoldDB" id="A0A0F8YC16"/>
<comment type="caution">
    <text evidence="1">The sequence shown here is derived from an EMBL/GenBank/DDBJ whole genome shotgun (WGS) entry which is preliminary data.</text>
</comment>
<reference evidence="1" key="1">
    <citation type="journal article" date="2015" name="Nature">
        <title>Complex archaea that bridge the gap between prokaryotes and eukaryotes.</title>
        <authorList>
            <person name="Spang A."/>
            <person name="Saw J.H."/>
            <person name="Jorgensen S.L."/>
            <person name="Zaremba-Niedzwiedzka K."/>
            <person name="Martijn J."/>
            <person name="Lind A.E."/>
            <person name="van Eijk R."/>
            <person name="Schleper C."/>
            <person name="Guy L."/>
            <person name="Ettema T.J."/>
        </authorList>
    </citation>
    <scope>NUCLEOTIDE SEQUENCE</scope>
</reference>
<accession>A0A0F8YC16</accession>
<name>A0A0F8YC16_9ZZZZ</name>
<proteinExistence type="predicted"/>
<evidence type="ECO:0000313" key="1">
    <source>
        <dbReference type="EMBL" id="KKK78992.1"/>
    </source>
</evidence>
<sequence>MRTKYSQDFEMFWKKWPGRWNPDGPDRKVGKLDAYELWKTMDKEDRQDAISVLERVSYVGTKYLPDCHRWLKRRMWEDNLKT</sequence>
<organism evidence="1">
    <name type="scientific">marine sediment metagenome</name>
    <dbReference type="NCBI Taxonomy" id="412755"/>
    <lineage>
        <taxon>unclassified sequences</taxon>
        <taxon>metagenomes</taxon>
        <taxon>ecological metagenomes</taxon>
    </lineage>
</organism>